<dbReference type="SUPFAM" id="SSF103473">
    <property type="entry name" value="MFS general substrate transporter"/>
    <property type="match status" value="1"/>
</dbReference>
<protein>
    <submittedName>
        <fullName evidence="2">Na+/melibiose symporter-like transporter</fullName>
    </submittedName>
</protein>
<feature type="transmembrane region" description="Helical" evidence="1">
    <location>
        <begin position="182"/>
        <end position="205"/>
    </location>
</feature>
<organism evidence="2 3">
    <name type="scientific">Streptococcus moroccensis</name>
    <dbReference type="NCBI Taxonomy" id="1451356"/>
    <lineage>
        <taxon>Bacteria</taxon>
        <taxon>Bacillati</taxon>
        <taxon>Bacillota</taxon>
        <taxon>Bacilli</taxon>
        <taxon>Lactobacillales</taxon>
        <taxon>Streptococcaceae</taxon>
        <taxon>Streptococcus</taxon>
    </lineage>
</organism>
<feature type="transmembrane region" description="Helical" evidence="1">
    <location>
        <begin position="322"/>
        <end position="346"/>
    </location>
</feature>
<name>A0ABT9YPC2_9STRE</name>
<feature type="transmembrane region" description="Helical" evidence="1">
    <location>
        <begin position="234"/>
        <end position="256"/>
    </location>
</feature>
<dbReference type="Pfam" id="PF13347">
    <property type="entry name" value="MFS_2"/>
    <property type="match status" value="1"/>
</dbReference>
<feature type="transmembrane region" description="Helical" evidence="1">
    <location>
        <begin position="410"/>
        <end position="429"/>
    </location>
</feature>
<sequence>MAKEKNKDKLGFTKFWGWQLRGVSLGCMTIIIGYLQIYCTDTLGLNGAIIGAIMLGSKIIDAFTDLIAGFIIENTKTKLGKARPYELCMIPLWICTWLLFSVPQDSSNTIKYIWIFFMYVFINSIFSTFLISNQTPYMLRAFDSQEKIVKVNSYGGIVVTIGCAVVSILFPQMMATMATSSAGWSSLVGIFCLPLFVLGMMRFLFVKETVSIDGEEDSKITLSEVIDVLKHNKYIYIVCGISILYNVIISMNSYTYYFKWIGGGIERYSSLAAISMPLLLVMFIFPILMKKGIAMSRIILFGSVLGVIGYILNFFAGDNMGILLTAAALYSFAGLPIAYLSGLLILDCSEYNILTGKKRMETTMSAISSFGTKVGGGLGSALVGVILSVFGYNGAAQVQTASALTGIKVIFSFVPAIMYAIIVILCIFYKLDKVLIEKRQELQK</sequence>
<keyword evidence="3" id="KW-1185">Reference proteome</keyword>
<keyword evidence="1" id="KW-1133">Transmembrane helix</keyword>
<feature type="transmembrane region" description="Helical" evidence="1">
    <location>
        <begin position="112"/>
        <end position="131"/>
    </location>
</feature>
<reference evidence="2 3" key="1">
    <citation type="submission" date="2023-07" db="EMBL/GenBank/DDBJ databases">
        <title>Genomic Encyclopedia of Type Strains, Phase IV (KMG-IV): sequencing the most valuable type-strain genomes for metagenomic binning, comparative biology and taxonomic classification.</title>
        <authorList>
            <person name="Goeker M."/>
        </authorList>
    </citation>
    <scope>NUCLEOTIDE SEQUENCE [LARGE SCALE GENOMIC DNA]</scope>
    <source>
        <strain evidence="2 3">DSM 105143</strain>
    </source>
</reference>
<feature type="transmembrane region" description="Helical" evidence="1">
    <location>
        <begin position="49"/>
        <end position="72"/>
    </location>
</feature>
<feature type="transmembrane region" description="Helical" evidence="1">
    <location>
        <begin position="367"/>
        <end position="390"/>
    </location>
</feature>
<keyword evidence="1" id="KW-0472">Membrane</keyword>
<dbReference type="PANTHER" id="PTHR11328">
    <property type="entry name" value="MAJOR FACILITATOR SUPERFAMILY DOMAIN-CONTAINING PROTEIN"/>
    <property type="match status" value="1"/>
</dbReference>
<dbReference type="InterPro" id="IPR036259">
    <property type="entry name" value="MFS_trans_sf"/>
</dbReference>
<feature type="transmembrane region" description="Helical" evidence="1">
    <location>
        <begin position="151"/>
        <end position="170"/>
    </location>
</feature>
<evidence type="ECO:0000256" key="1">
    <source>
        <dbReference type="SAM" id="Phobius"/>
    </source>
</evidence>
<proteinExistence type="predicted"/>
<evidence type="ECO:0000313" key="2">
    <source>
        <dbReference type="EMBL" id="MDQ0221836.1"/>
    </source>
</evidence>
<feature type="transmembrane region" description="Helical" evidence="1">
    <location>
        <begin position="20"/>
        <end position="37"/>
    </location>
</feature>
<dbReference type="Gene3D" id="1.20.1250.20">
    <property type="entry name" value="MFS general substrate transporter like domains"/>
    <property type="match status" value="1"/>
</dbReference>
<dbReference type="Proteomes" id="UP001223079">
    <property type="component" value="Unassembled WGS sequence"/>
</dbReference>
<feature type="transmembrane region" description="Helical" evidence="1">
    <location>
        <begin position="298"/>
        <end position="316"/>
    </location>
</feature>
<comment type="caution">
    <text evidence="2">The sequence shown here is derived from an EMBL/GenBank/DDBJ whole genome shotgun (WGS) entry which is preliminary data.</text>
</comment>
<dbReference type="EMBL" id="JAUSTM010000003">
    <property type="protein sequence ID" value="MDQ0221836.1"/>
    <property type="molecule type" value="Genomic_DNA"/>
</dbReference>
<gene>
    <name evidence="2" type="ORF">J2S23_000372</name>
</gene>
<accession>A0ABT9YPC2</accession>
<dbReference type="RefSeq" id="WP_307121068.1">
    <property type="nucleotide sequence ID" value="NZ_JAUSTM010000003.1"/>
</dbReference>
<evidence type="ECO:0000313" key="3">
    <source>
        <dbReference type="Proteomes" id="UP001223079"/>
    </source>
</evidence>
<keyword evidence="1" id="KW-0812">Transmembrane</keyword>
<feature type="transmembrane region" description="Helical" evidence="1">
    <location>
        <begin position="268"/>
        <end position="289"/>
    </location>
</feature>
<feature type="transmembrane region" description="Helical" evidence="1">
    <location>
        <begin position="84"/>
        <end position="100"/>
    </location>
</feature>
<dbReference type="PANTHER" id="PTHR11328:SF24">
    <property type="entry name" value="MAJOR FACILITATOR SUPERFAMILY (MFS) PROFILE DOMAIN-CONTAINING PROTEIN"/>
    <property type="match status" value="1"/>
</dbReference>
<dbReference type="InterPro" id="IPR039672">
    <property type="entry name" value="MFS_2"/>
</dbReference>